<evidence type="ECO:0000259" key="3">
    <source>
        <dbReference type="PROSITE" id="PS50110"/>
    </source>
</evidence>
<feature type="domain" description="Response regulatory" evidence="3">
    <location>
        <begin position="3"/>
        <end position="117"/>
    </location>
</feature>
<evidence type="ECO:0000313" key="5">
    <source>
        <dbReference type="Proteomes" id="UP000183994"/>
    </source>
</evidence>
<keyword evidence="1 2" id="KW-0597">Phosphoprotein</keyword>
<dbReference type="Proteomes" id="UP000183994">
    <property type="component" value="Unassembled WGS sequence"/>
</dbReference>
<sequence>MKTILVIDDEKPTLSMFRLLLKAMDYEVLLAGSGEEGIALFEQNKPDVVITDIKMPGMDGFEVIKAIREMDAGVPFIIITGHGDVSQTEEAALSDTVGFINKPLQRDALEEALEKAFAS</sequence>
<evidence type="ECO:0000256" key="2">
    <source>
        <dbReference type="PROSITE-ProRule" id="PRU00169"/>
    </source>
</evidence>
<dbReference type="GO" id="GO:0000160">
    <property type="term" value="P:phosphorelay signal transduction system"/>
    <property type="evidence" value="ECO:0007669"/>
    <property type="project" value="InterPro"/>
</dbReference>
<dbReference type="SMART" id="SM00448">
    <property type="entry name" value="REC"/>
    <property type="match status" value="1"/>
</dbReference>
<dbReference type="PANTHER" id="PTHR44591:SF3">
    <property type="entry name" value="RESPONSE REGULATORY DOMAIN-CONTAINING PROTEIN"/>
    <property type="match status" value="1"/>
</dbReference>
<reference evidence="5" key="1">
    <citation type="submission" date="2016-11" db="EMBL/GenBank/DDBJ databases">
        <authorList>
            <person name="Varghese N."/>
            <person name="Submissions S."/>
        </authorList>
    </citation>
    <scope>NUCLEOTIDE SEQUENCE [LARGE SCALE GENOMIC DNA]</scope>
    <source>
        <strain evidence="5">DSM 16219</strain>
    </source>
</reference>
<keyword evidence="5" id="KW-1185">Reference proteome</keyword>
<dbReference type="InterPro" id="IPR001789">
    <property type="entry name" value="Sig_transdc_resp-reg_receiver"/>
</dbReference>
<dbReference type="InterPro" id="IPR050595">
    <property type="entry name" value="Bact_response_regulator"/>
</dbReference>
<dbReference type="EMBL" id="FQZU01000045">
    <property type="protein sequence ID" value="SHL09967.1"/>
    <property type="molecule type" value="Genomic_DNA"/>
</dbReference>
<dbReference type="SUPFAM" id="SSF52172">
    <property type="entry name" value="CheY-like"/>
    <property type="match status" value="1"/>
</dbReference>
<name>A0A1M6XVG0_9BACT</name>
<dbReference type="InterPro" id="IPR011006">
    <property type="entry name" value="CheY-like_superfamily"/>
</dbReference>
<dbReference type="PANTHER" id="PTHR44591">
    <property type="entry name" value="STRESS RESPONSE REGULATOR PROTEIN 1"/>
    <property type="match status" value="1"/>
</dbReference>
<evidence type="ECO:0000256" key="1">
    <source>
        <dbReference type="ARBA" id="ARBA00022553"/>
    </source>
</evidence>
<dbReference type="Pfam" id="PF00072">
    <property type="entry name" value="Response_reg"/>
    <property type="match status" value="1"/>
</dbReference>
<dbReference type="OrthoDB" id="9800029at2"/>
<feature type="modified residue" description="4-aspartylphosphate" evidence="2">
    <location>
        <position position="52"/>
    </location>
</feature>
<organism evidence="4 5">
    <name type="scientific">Desulfatibacillum alkenivorans DSM 16219</name>
    <dbReference type="NCBI Taxonomy" id="1121393"/>
    <lineage>
        <taxon>Bacteria</taxon>
        <taxon>Pseudomonadati</taxon>
        <taxon>Thermodesulfobacteriota</taxon>
        <taxon>Desulfobacteria</taxon>
        <taxon>Desulfobacterales</taxon>
        <taxon>Desulfatibacillaceae</taxon>
        <taxon>Desulfatibacillum</taxon>
    </lineage>
</organism>
<dbReference type="RefSeq" id="WP_073478615.1">
    <property type="nucleotide sequence ID" value="NZ_FQZU01000045.1"/>
</dbReference>
<dbReference type="Gene3D" id="3.40.50.2300">
    <property type="match status" value="1"/>
</dbReference>
<dbReference type="PROSITE" id="PS50110">
    <property type="entry name" value="RESPONSE_REGULATORY"/>
    <property type="match status" value="1"/>
</dbReference>
<dbReference type="STRING" id="1121393.SAMN02745216_04616"/>
<accession>A0A1M6XVG0</accession>
<dbReference type="AlphaFoldDB" id="A0A1M6XVG0"/>
<gene>
    <name evidence="4" type="ORF">SAMN02745216_04616</name>
</gene>
<protein>
    <submittedName>
        <fullName evidence="4">Response regulator receiver domain-containing protein</fullName>
    </submittedName>
</protein>
<proteinExistence type="predicted"/>
<evidence type="ECO:0000313" key="4">
    <source>
        <dbReference type="EMBL" id="SHL09967.1"/>
    </source>
</evidence>